<evidence type="ECO:0000313" key="4">
    <source>
        <dbReference type="Proteomes" id="UP001226762"/>
    </source>
</evidence>
<dbReference type="Proteomes" id="UP001226762">
    <property type="component" value="Unassembled WGS sequence"/>
</dbReference>
<protein>
    <submittedName>
        <fullName evidence="3">Tetratricopeptide repeat protein</fullName>
    </submittedName>
</protein>
<evidence type="ECO:0000259" key="2">
    <source>
        <dbReference type="Pfam" id="PF09976"/>
    </source>
</evidence>
<accession>A0AAE3WCN5</accession>
<name>A0AAE3WCN5_9RHOB</name>
<feature type="domain" description="Ancillary SecYEG translocon subunit/Cell division coordinator CpoB TPR" evidence="2">
    <location>
        <begin position="28"/>
        <end position="132"/>
    </location>
</feature>
<gene>
    <name evidence="3" type="ORF">NO357_04645</name>
</gene>
<proteinExistence type="predicted"/>
<sequence>MSETDSFIEEVTEEVRRDRLFALMKRYGWIAVLAILLLVGGAAINEWRKAQARAEAEATGDAMIAALRSDDAGERAAALAALSPESQGARALAALLAAGEQVEAGQTEQAAATFESVAGNADLPLIYRQVASYKRLAILGDTLSFDERRAGYEALVGPGSQLRLLAEEQLALIDIETGDTASAAGRLQAIASDAAVTAGLRQRATQLMVALGETPEAIPGAEGETGATAAE</sequence>
<keyword evidence="1" id="KW-1133">Transmembrane helix</keyword>
<evidence type="ECO:0000256" key="1">
    <source>
        <dbReference type="SAM" id="Phobius"/>
    </source>
</evidence>
<organism evidence="3 4">
    <name type="scientific">Marimonas arenosa</name>
    <dbReference type="NCBI Taxonomy" id="1795305"/>
    <lineage>
        <taxon>Bacteria</taxon>
        <taxon>Pseudomonadati</taxon>
        <taxon>Pseudomonadota</taxon>
        <taxon>Alphaproteobacteria</taxon>
        <taxon>Rhodobacterales</taxon>
        <taxon>Paracoccaceae</taxon>
        <taxon>Marimonas</taxon>
    </lineage>
</organism>
<reference evidence="3" key="2">
    <citation type="submission" date="2023-02" db="EMBL/GenBank/DDBJ databases">
        <title>'Rhodoalgimonas zhirmunskyi' gen. nov., isolated from a red alga.</title>
        <authorList>
            <person name="Nedashkovskaya O.I."/>
            <person name="Otstavnykh N.Y."/>
            <person name="Bystritskaya E.P."/>
            <person name="Balabanova L.A."/>
            <person name="Isaeva M.P."/>
        </authorList>
    </citation>
    <scope>NUCLEOTIDE SEQUENCE</scope>
    <source>
        <strain evidence="3">KCTC 52189</strain>
    </source>
</reference>
<feature type="transmembrane region" description="Helical" evidence="1">
    <location>
        <begin position="27"/>
        <end position="44"/>
    </location>
</feature>
<dbReference type="Pfam" id="PF09976">
    <property type="entry name" value="TPR_21"/>
    <property type="match status" value="1"/>
</dbReference>
<dbReference type="AlphaFoldDB" id="A0AAE3WCN5"/>
<keyword evidence="4" id="KW-1185">Reference proteome</keyword>
<keyword evidence="1" id="KW-0812">Transmembrane</keyword>
<evidence type="ECO:0000313" key="3">
    <source>
        <dbReference type="EMBL" id="MDQ2089188.1"/>
    </source>
</evidence>
<keyword evidence="1" id="KW-0472">Membrane</keyword>
<dbReference type="RefSeq" id="WP_306734437.1">
    <property type="nucleotide sequence ID" value="NZ_JANHAX010000001.1"/>
</dbReference>
<comment type="caution">
    <text evidence="3">The sequence shown here is derived from an EMBL/GenBank/DDBJ whole genome shotgun (WGS) entry which is preliminary data.</text>
</comment>
<dbReference type="EMBL" id="JANHAX010000001">
    <property type="protein sequence ID" value="MDQ2089188.1"/>
    <property type="molecule type" value="Genomic_DNA"/>
</dbReference>
<dbReference type="InterPro" id="IPR018704">
    <property type="entry name" value="SecYEG/CpoB_TPR"/>
</dbReference>
<reference evidence="3" key="1">
    <citation type="submission" date="2022-07" db="EMBL/GenBank/DDBJ databases">
        <authorList>
            <person name="Otstavnykh N."/>
            <person name="Isaeva M."/>
            <person name="Bystritskaya E."/>
        </authorList>
    </citation>
    <scope>NUCLEOTIDE SEQUENCE</scope>
    <source>
        <strain evidence="3">KCTC 52189</strain>
    </source>
</reference>